<reference evidence="5" key="1">
    <citation type="submission" date="2009-11" db="EMBL/GenBank/DDBJ databases">
        <title>The complete chromosome 1 of Sphaerobacter thermophilus DSM 20745.</title>
        <authorList>
            <person name="Lucas S."/>
            <person name="Copeland A."/>
            <person name="Lapidus A."/>
            <person name="Glavina del Rio T."/>
            <person name="Dalin E."/>
            <person name="Tice H."/>
            <person name="Bruce D."/>
            <person name="Goodwin L."/>
            <person name="Pitluck S."/>
            <person name="Kyrpides N."/>
            <person name="Mavromatis K."/>
            <person name="Ivanova N."/>
            <person name="Mikhailova N."/>
            <person name="LaButti K.M."/>
            <person name="Clum A."/>
            <person name="Sun H.I."/>
            <person name="Brettin T."/>
            <person name="Detter J.C."/>
            <person name="Han C."/>
            <person name="Larimer F."/>
            <person name="Land M."/>
            <person name="Hauser L."/>
            <person name="Markowitz V."/>
            <person name="Cheng J.F."/>
            <person name="Hugenholtz P."/>
            <person name="Woyke T."/>
            <person name="Wu D."/>
            <person name="Steenblock K."/>
            <person name="Schneider S."/>
            <person name="Pukall R."/>
            <person name="Goeker M."/>
            <person name="Klenk H.P."/>
            <person name="Eisen J.A."/>
        </authorList>
    </citation>
    <scope>NUCLEOTIDE SEQUENCE [LARGE SCALE GENOMIC DNA]</scope>
    <source>
        <strain evidence="5">ATCC 49802 / DSM 20745 / S 6022</strain>
    </source>
</reference>
<protein>
    <recommendedName>
        <fullName evidence="6">Type I restriction enzyme R protein N-terminal domain-containing protein</fullName>
    </recommendedName>
</protein>
<evidence type="ECO:0000259" key="2">
    <source>
        <dbReference type="Pfam" id="PF13588"/>
    </source>
</evidence>
<dbReference type="eggNOG" id="COG4748">
    <property type="taxonomic scope" value="Bacteria"/>
</dbReference>
<proteinExistence type="predicted"/>
<feature type="domain" description="Type I restriction enzyme R protein N-terminal" evidence="2">
    <location>
        <begin position="61"/>
        <end position="129"/>
    </location>
</feature>
<dbReference type="Proteomes" id="UP000002027">
    <property type="component" value="Chromosome 1"/>
</dbReference>
<reference evidence="4 5" key="2">
    <citation type="journal article" date="2010" name="Stand. Genomic Sci.">
        <title>Complete genome sequence of Desulfohalobium retbaense type strain (HR(100)).</title>
        <authorList>
            <person name="Spring S."/>
            <person name="Nolan M."/>
            <person name="Lapidus A."/>
            <person name="Glavina Del Rio T."/>
            <person name="Copeland A."/>
            <person name="Tice H."/>
            <person name="Cheng J.F."/>
            <person name="Lucas S."/>
            <person name="Land M."/>
            <person name="Chen F."/>
            <person name="Bruce D."/>
            <person name="Goodwin L."/>
            <person name="Pitluck S."/>
            <person name="Ivanova N."/>
            <person name="Mavromatis K."/>
            <person name="Mikhailova N."/>
            <person name="Pati A."/>
            <person name="Chen A."/>
            <person name="Palaniappan K."/>
            <person name="Hauser L."/>
            <person name="Chang Y.J."/>
            <person name="Jeffries C.D."/>
            <person name="Munk C."/>
            <person name="Kiss H."/>
            <person name="Chain P."/>
            <person name="Han C."/>
            <person name="Brettin T."/>
            <person name="Detter J.C."/>
            <person name="Schuler E."/>
            <person name="Goker M."/>
            <person name="Rohde M."/>
            <person name="Bristow J."/>
            <person name="Eisen J.A."/>
            <person name="Markowitz V."/>
            <person name="Hugenholtz P."/>
            <person name="Kyrpides N.C."/>
            <person name="Klenk H.P."/>
        </authorList>
    </citation>
    <scope>NUCLEOTIDE SEQUENCE [LARGE SCALE GENOMIC DNA]</scope>
    <source>
        <strain evidence="5">ATCC 49802 / DSM 20745 / S 6022</strain>
    </source>
</reference>
<name>D1C6R5_SPHTD</name>
<feature type="compositionally biased region" description="Polar residues" evidence="1">
    <location>
        <begin position="249"/>
        <end position="268"/>
    </location>
</feature>
<accession>D1C6R5</accession>
<sequence length="394" mass="44251">MLSMHDARDSIRRTLSELKTFLAQESVPRLSEADTKAYFIEPILAALGWVGIGVVRREYYVRNSQEFIDYVLFDPDSHGSQVRPVLAIEAKALQTELTEKNAAQLIQYCAVEGIEWAALTNARELQLFNTFLRPDLAAKRVMRLDLLAFNSDEEFEVLFEQLWQLSRESIKSPSIRDWLHQVRLDKAVRDAVLNPSSPVVKLLEQELAAVDIRTSPQELVQWFRTHLGTPVTRVPRRPQEAAAHVSPRYGSTDSGSATDHTRSTPSLSSASVGALWHIPASSPQNKGRYKHSYGVHLSDLVKSGVLPAGTPVILVGPRNKDLAHAEVSQDGHIIWGGKRYRSLSDRAFCAAFSPPRVSFNGWKHWYAVLPRGRVQLAELREEYLRAVADQKNVG</sequence>
<evidence type="ECO:0008006" key="6">
    <source>
        <dbReference type="Google" id="ProtNLM"/>
    </source>
</evidence>
<evidence type="ECO:0000259" key="3">
    <source>
        <dbReference type="Pfam" id="PF18755"/>
    </source>
</evidence>
<dbReference type="AlphaFoldDB" id="D1C6R5"/>
<dbReference type="InterPro" id="IPR029464">
    <property type="entry name" value="HSDR_N"/>
</dbReference>
<evidence type="ECO:0000256" key="1">
    <source>
        <dbReference type="SAM" id="MobiDB-lite"/>
    </source>
</evidence>
<dbReference type="Gene3D" id="3.90.1570.30">
    <property type="match status" value="1"/>
</dbReference>
<dbReference type="EMBL" id="CP001823">
    <property type="protein sequence ID" value="ACZ39690.1"/>
    <property type="molecule type" value="Genomic_DNA"/>
</dbReference>
<keyword evidence="5" id="KW-1185">Reference proteome</keyword>
<dbReference type="STRING" id="479434.Sthe_2269"/>
<dbReference type="InterPro" id="IPR040843">
    <property type="entry name" value="RAMA"/>
</dbReference>
<evidence type="ECO:0000313" key="5">
    <source>
        <dbReference type="Proteomes" id="UP000002027"/>
    </source>
</evidence>
<dbReference type="KEGG" id="sti:Sthe_2269"/>
<dbReference type="Pfam" id="PF13588">
    <property type="entry name" value="HSDR_N_2"/>
    <property type="match status" value="1"/>
</dbReference>
<feature type="domain" description="RAMA" evidence="3">
    <location>
        <begin position="281"/>
        <end position="387"/>
    </location>
</feature>
<dbReference type="InParanoid" id="D1C6R5"/>
<dbReference type="HOGENOM" id="CLU_700017_0_0_0"/>
<feature type="region of interest" description="Disordered" evidence="1">
    <location>
        <begin position="233"/>
        <end position="268"/>
    </location>
</feature>
<dbReference type="Pfam" id="PF18755">
    <property type="entry name" value="RAMA"/>
    <property type="match status" value="1"/>
</dbReference>
<dbReference type="OrthoDB" id="9800801at2"/>
<gene>
    <name evidence="4" type="ordered locus">Sthe_2269</name>
</gene>
<evidence type="ECO:0000313" key="4">
    <source>
        <dbReference type="EMBL" id="ACZ39690.1"/>
    </source>
</evidence>
<organism evidence="4 5">
    <name type="scientific">Sphaerobacter thermophilus (strain ATCC 49802 / DSM 20745 / KCCM 41009 / NCIMB 13125 / S 6022)</name>
    <dbReference type="NCBI Taxonomy" id="479434"/>
    <lineage>
        <taxon>Bacteria</taxon>
        <taxon>Pseudomonadati</taxon>
        <taxon>Thermomicrobiota</taxon>
        <taxon>Thermomicrobia</taxon>
        <taxon>Sphaerobacterales</taxon>
        <taxon>Sphaerobacterineae</taxon>
        <taxon>Sphaerobacteraceae</taxon>
        <taxon>Sphaerobacter</taxon>
    </lineage>
</organism>